<feature type="domain" description="Kinesin motor" evidence="13">
    <location>
        <begin position="36"/>
        <end position="405"/>
    </location>
</feature>
<evidence type="ECO:0000313" key="15">
    <source>
        <dbReference type="Proteomes" id="UP001150569"/>
    </source>
</evidence>
<evidence type="ECO:0000256" key="6">
    <source>
        <dbReference type="ARBA" id="ARBA00023054"/>
    </source>
</evidence>
<comment type="subcellular location">
    <subcellularLocation>
        <location evidence="1">Cytoplasm</location>
        <location evidence="1">Cytoskeleton</location>
    </subcellularLocation>
</comment>
<dbReference type="PROSITE" id="PS50067">
    <property type="entry name" value="KINESIN_MOTOR_2"/>
    <property type="match status" value="1"/>
</dbReference>
<dbReference type="GO" id="GO:0051656">
    <property type="term" value="P:establishment of organelle localization"/>
    <property type="evidence" value="ECO:0007669"/>
    <property type="project" value="UniProtKB-ARBA"/>
</dbReference>
<comment type="caution">
    <text evidence="14">The sequence shown here is derived from an EMBL/GenBank/DDBJ whole genome shotgun (WGS) entry which is preliminary data.</text>
</comment>
<dbReference type="Pfam" id="PF00225">
    <property type="entry name" value="Kinesin"/>
    <property type="match status" value="1"/>
</dbReference>
<dbReference type="InterPro" id="IPR027417">
    <property type="entry name" value="P-loop_NTPase"/>
</dbReference>
<protein>
    <recommendedName>
        <fullName evidence="10">Kinesin-like protein</fullName>
    </recommendedName>
</protein>
<evidence type="ECO:0000256" key="2">
    <source>
        <dbReference type="ARBA" id="ARBA00022490"/>
    </source>
</evidence>
<dbReference type="GO" id="GO:0008574">
    <property type="term" value="F:plus-end-directed microtubule motor activity"/>
    <property type="evidence" value="ECO:0007669"/>
    <property type="project" value="UniProtKB-ARBA"/>
</dbReference>
<dbReference type="CDD" id="cd01370">
    <property type="entry name" value="KISc_KIP3_like"/>
    <property type="match status" value="1"/>
</dbReference>
<evidence type="ECO:0000256" key="12">
    <source>
        <dbReference type="SAM" id="MobiDB-lite"/>
    </source>
</evidence>
<dbReference type="GO" id="GO:0061673">
    <property type="term" value="C:mitotic spindle astral microtubule"/>
    <property type="evidence" value="ECO:0007669"/>
    <property type="project" value="UniProtKB-ARBA"/>
</dbReference>
<keyword evidence="15" id="KW-1185">Reference proteome</keyword>
<feature type="region of interest" description="Disordered" evidence="12">
    <location>
        <begin position="50"/>
        <end position="70"/>
    </location>
</feature>
<dbReference type="InterPro" id="IPR019821">
    <property type="entry name" value="Kinesin_motor_CS"/>
</dbReference>
<dbReference type="InterPro" id="IPR027640">
    <property type="entry name" value="Kinesin-like_fam"/>
</dbReference>
<feature type="compositionally biased region" description="Pro residues" evidence="12">
    <location>
        <begin position="796"/>
        <end position="806"/>
    </location>
</feature>
<dbReference type="SUPFAM" id="SSF52540">
    <property type="entry name" value="P-loop containing nucleoside triphosphate hydrolases"/>
    <property type="match status" value="1"/>
</dbReference>
<dbReference type="SMART" id="SM00129">
    <property type="entry name" value="KISc"/>
    <property type="match status" value="1"/>
</dbReference>
<dbReference type="PANTHER" id="PTHR47968">
    <property type="entry name" value="CENTROMERE PROTEIN E"/>
    <property type="match status" value="1"/>
</dbReference>
<gene>
    <name evidence="14" type="primary">KIP3_1</name>
    <name evidence="14" type="ORF">IWQ60_001648</name>
</gene>
<dbReference type="PANTHER" id="PTHR47968:SF13">
    <property type="entry name" value="KINESIN-LIKE PROTEIN KIF19 ISOFORM X1"/>
    <property type="match status" value="1"/>
</dbReference>
<feature type="compositionally biased region" description="Polar residues" evidence="12">
    <location>
        <begin position="871"/>
        <end position="897"/>
    </location>
</feature>
<evidence type="ECO:0000256" key="5">
    <source>
        <dbReference type="ARBA" id="ARBA00022840"/>
    </source>
</evidence>
<evidence type="ECO:0000256" key="9">
    <source>
        <dbReference type="PROSITE-ProRule" id="PRU00283"/>
    </source>
</evidence>
<dbReference type="EMBL" id="JANBPT010000055">
    <property type="protein sequence ID" value="KAJ1928905.1"/>
    <property type="molecule type" value="Genomic_DNA"/>
</dbReference>
<feature type="region of interest" description="Disordered" evidence="12">
    <location>
        <begin position="706"/>
        <end position="973"/>
    </location>
</feature>
<keyword evidence="3 10" id="KW-0493">Microtubule</keyword>
<dbReference type="InterPro" id="IPR001752">
    <property type="entry name" value="Kinesin_motor_dom"/>
</dbReference>
<sequence length="973" mass="103613">MLAEALPAMDALVPEAMAADTSGPFGANPDSTGESAILVTVRVRPFSPKEMTLMAPPTPGRHTIGSNVGPGTMGSKALRKVVHVIDDRILVFDPPEEAGSSRFAPTAPPAQTNKRHKDVRFAFDRVFNDDATQQEVYLGTTQPLIDAVLNGFNSTVFAYGATGCGKTHTISGTPTDPGIIFLTMKELFAKIHQSEHERVVEASLSYLEVYNETIRDLLAPPGATTTSLALREDARRGVVVAGLSEHVPATVDDVMELVLQGNKNRTQSPTEANATSSRSHAVLQIHIRQKNRAGGLATDVLTATLSLIDLAGSERASVSRNRGDRLLEGANINRSLLALANCINALCDERKKRHIPYRDSKLTRLLKFSLGGNCRTVMIVCCSPASTYFEETYNTLKYANRAKNIKTKVERNSESVKAHVSQYVKQIKEQAEEIKRLRAENTALRAQPGGRGRSATVAVEPARPTATLQLAEDIRNALSAAFDTVRSSEWEHASTAVVADACAQHLEILAAARTALAGDDTDGTAIIDLRRALEAATEQIAGHRGQVGRHLDHTTLLLTRYRRDTKRADYPAHPTAGRALTSDQKYRLDLERRALELTCANTRLGRAFELSQTLLAGLGRQLSTALAGGTRLLDGLSQLLDAGEADAVNTLRTLYHAALPDFQTAATGLATIVTDATAAGPAKWQVAPPSPSRAVSRLLTVVPSVVPSSLSSGRTSPRRGPAPRPRAGTTSRESLGLAARKPSVRPSRSASSSAGFPGPVPPSGSVVKRPRGVLSAQPSLENLKPAKRPNVTGPSSLPPLPPPPPMEVVKSSPSTRRRPWGVTPLADGSPGASDRSTTPPDGDSGAEQSPRHEPPPLDALPARSILKGQRSAPSYTRPTAASKSHSQPPTASATANRIRSGGPVRSATARRRSRNMFDPMGSKPIAADAPARNRMSARQFLEAAKQQGAADPGPARPAQSALGFRSVQNGPSN</sequence>
<feature type="coiled-coil region" evidence="11">
    <location>
        <begin position="420"/>
        <end position="447"/>
    </location>
</feature>
<dbReference type="Proteomes" id="UP001150569">
    <property type="component" value="Unassembled WGS sequence"/>
</dbReference>
<keyword evidence="5 9" id="KW-0067">ATP-binding</keyword>
<dbReference type="GO" id="GO:0010970">
    <property type="term" value="P:transport along microtubule"/>
    <property type="evidence" value="ECO:0007669"/>
    <property type="project" value="UniProtKB-ARBA"/>
</dbReference>
<accession>A0A9W8ADM6</accession>
<evidence type="ECO:0000256" key="4">
    <source>
        <dbReference type="ARBA" id="ARBA00022741"/>
    </source>
</evidence>
<evidence type="ECO:0000256" key="3">
    <source>
        <dbReference type="ARBA" id="ARBA00022701"/>
    </source>
</evidence>
<reference evidence="14" key="1">
    <citation type="submission" date="2022-07" db="EMBL/GenBank/DDBJ databases">
        <title>Phylogenomic reconstructions and comparative analyses of Kickxellomycotina fungi.</title>
        <authorList>
            <person name="Reynolds N.K."/>
            <person name="Stajich J.E."/>
            <person name="Barry K."/>
            <person name="Grigoriev I.V."/>
            <person name="Crous P."/>
            <person name="Smith M.E."/>
        </authorList>
    </citation>
    <scope>NUCLEOTIDE SEQUENCE</scope>
    <source>
        <strain evidence="14">RSA 861</strain>
    </source>
</reference>
<evidence type="ECO:0000259" key="13">
    <source>
        <dbReference type="PROSITE" id="PS50067"/>
    </source>
</evidence>
<proteinExistence type="inferred from homology"/>
<dbReference type="GO" id="GO:0005524">
    <property type="term" value="F:ATP binding"/>
    <property type="evidence" value="ECO:0007669"/>
    <property type="project" value="UniProtKB-UniRule"/>
</dbReference>
<dbReference type="GO" id="GO:0090307">
    <property type="term" value="P:mitotic spindle assembly"/>
    <property type="evidence" value="ECO:0007669"/>
    <property type="project" value="UniProtKB-ARBA"/>
</dbReference>
<evidence type="ECO:0000256" key="11">
    <source>
        <dbReference type="SAM" id="Coils"/>
    </source>
</evidence>
<feature type="compositionally biased region" description="Low complexity" evidence="12">
    <location>
        <begin position="706"/>
        <end position="729"/>
    </location>
</feature>
<dbReference type="InterPro" id="IPR036961">
    <property type="entry name" value="Kinesin_motor_dom_sf"/>
</dbReference>
<feature type="compositionally biased region" description="Low complexity" evidence="12">
    <location>
        <begin position="738"/>
        <end position="767"/>
    </location>
</feature>
<dbReference type="GO" id="GO:0033047">
    <property type="term" value="P:regulation of mitotic sister chromatid segregation"/>
    <property type="evidence" value="ECO:0007669"/>
    <property type="project" value="UniProtKB-ARBA"/>
</dbReference>
<evidence type="ECO:0000313" key="14">
    <source>
        <dbReference type="EMBL" id="KAJ1928905.1"/>
    </source>
</evidence>
<dbReference type="GO" id="GO:0008017">
    <property type="term" value="F:microtubule binding"/>
    <property type="evidence" value="ECO:0007669"/>
    <property type="project" value="InterPro"/>
</dbReference>
<evidence type="ECO:0000256" key="1">
    <source>
        <dbReference type="ARBA" id="ARBA00004245"/>
    </source>
</evidence>
<keyword evidence="2" id="KW-0963">Cytoplasm</keyword>
<keyword evidence="7 9" id="KW-0505">Motor protein</keyword>
<dbReference type="OrthoDB" id="3176171at2759"/>
<dbReference type="GO" id="GO:0035371">
    <property type="term" value="C:microtubule plus-end"/>
    <property type="evidence" value="ECO:0007669"/>
    <property type="project" value="UniProtKB-ARBA"/>
</dbReference>
<dbReference type="PRINTS" id="PR00380">
    <property type="entry name" value="KINESINHEAVY"/>
</dbReference>
<dbReference type="AlphaFoldDB" id="A0A9W8ADM6"/>
<evidence type="ECO:0000256" key="8">
    <source>
        <dbReference type="ARBA" id="ARBA00023212"/>
    </source>
</evidence>
<name>A0A9W8ADM6_9FUNG</name>
<comment type="similarity">
    <text evidence="9 10">Belongs to the TRAFAC class myosin-kinesin ATPase superfamily. Kinesin family.</text>
</comment>
<dbReference type="Gene3D" id="3.40.850.10">
    <property type="entry name" value="Kinesin motor domain"/>
    <property type="match status" value="1"/>
</dbReference>
<feature type="binding site" evidence="9">
    <location>
        <begin position="160"/>
        <end position="167"/>
    </location>
    <ligand>
        <name>ATP</name>
        <dbReference type="ChEBI" id="CHEBI:30616"/>
    </ligand>
</feature>
<dbReference type="PROSITE" id="PS00411">
    <property type="entry name" value="KINESIN_MOTOR_1"/>
    <property type="match status" value="1"/>
</dbReference>
<evidence type="ECO:0000256" key="10">
    <source>
        <dbReference type="RuleBase" id="RU000394"/>
    </source>
</evidence>
<keyword evidence="8" id="KW-0206">Cytoskeleton</keyword>
<dbReference type="GO" id="GO:0005634">
    <property type="term" value="C:nucleus"/>
    <property type="evidence" value="ECO:0007669"/>
    <property type="project" value="UniProtKB-ARBA"/>
</dbReference>
<evidence type="ECO:0000256" key="7">
    <source>
        <dbReference type="ARBA" id="ARBA00023175"/>
    </source>
</evidence>
<keyword evidence="4 9" id="KW-0547">Nucleotide-binding</keyword>
<dbReference type="GO" id="GO:0070462">
    <property type="term" value="P:plus-end specific microtubule depolymerization"/>
    <property type="evidence" value="ECO:0007669"/>
    <property type="project" value="UniProtKB-ARBA"/>
</dbReference>
<keyword evidence="6 11" id="KW-0175">Coiled coil</keyword>
<dbReference type="FunFam" id="3.40.850.10:FF:000090">
    <property type="entry name" value="Kinesin-like protein"/>
    <property type="match status" value="1"/>
</dbReference>
<organism evidence="14 15">
    <name type="scientific">Tieghemiomyces parasiticus</name>
    <dbReference type="NCBI Taxonomy" id="78921"/>
    <lineage>
        <taxon>Eukaryota</taxon>
        <taxon>Fungi</taxon>
        <taxon>Fungi incertae sedis</taxon>
        <taxon>Zoopagomycota</taxon>
        <taxon>Kickxellomycotina</taxon>
        <taxon>Dimargaritomycetes</taxon>
        <taxon>Dimargaritales</taxon>
        <taxon>Dimargaritaceae</taxon>
        <taxon>Tieghemiomyces</taxon>
    </lineage>
</organism>